<dbReference type="InterPro" id="IPR042186">
    <property type="entry name" value="FimD_plug_dom"/>
</dbReference>
<evidence type="ECO:0000313" key="3">
    <source>
        <dbReference type="Proteomes" id="UP001262410"/>
    </source>
</evidence>
<dbReference type="PANTHER" id="PTHR30451">
    <property type="entry name" value="OUTER MEMBRANE USHER PROTEIN"/>
    <property type="match status" value="1"/>
</dbReference>
<reference evidence="2 3" key="1">
    <citation type="submission" date="2023-07" db="EMBL/GenBank/DDBJ databases">
        <title>Sorghum-associated microbial communities from plants grown in Nebraska, USA.</title>
        <authorList>
            <person name="Schachtman D."/>
        </authorList>
    </citation>
    <scope>NUCLEOTIDE SEQUENCE [LARGE SCALE GENOMIC DNA]</scope>
    <source>
        <strain evidence="2 3">584</strain>
    </source>
</reference>
<dbReference type="RefSeq" id="WP_309797921.1">
    <property type="nucleotide sequence ID" value="NZ_JAVDPW010000008.1"/>
</dbReference>
<dbReference type="Pfam" id="PF13953">
    <property type="entry name" value="PapC_C"/>
    <property type="match status" value="1"/>
</dbReference>
<name>A0ABU1JX11_9PROT</name>
<protein>
    <submittedName>
        <fullName evidence="2">Outer membrane usher protein</fullName>
    </submittedName>
</protein>
<gene>
    <name evidence="2" type="ORF">E9232_004652</name>
</gene>
<evidence type="ECO:0000313" key="2">
    <source>
        <dbReference type="EMBL" id="MDR6292114.1"/>
    </source>
</evidence>
<dbReference type="Pfam" id="PF00577">
    <property type="entry name" value="Usher"/>
    <property type="match status" value="1"/>
</dbReference>
<organism evidence="2 3">
    <name type="scientific">Inquilinus ginsengisoli</name>
    <dbReference type="NCBI Taxonomy" id="363840"/>
    <lineage>
        <taxon>Bacteria</taxon>
        <taxon>Pseudomonadati</taxon>
        <taxon>Pseudomonadota</taxon>
        <taxon>Alphaproteobacteria</taxon>
        <taxon>Rhodospirillales</taxon>
        <taxon>Rhodospirillaceae</taxon>
        <taxon>Inquilinus</taxon>
    </lineage>
</organism>
<evidence type="ECO:0000259" key="1">
    <source>
        <dbReference type="Pfam" id="PF13953"/>
    </source>
</evidence>
<proteinExistence type="predicted"/>
<comment type="caution">
    <text evidence="2">The sequence shown here is derived from an EMBL/GenBank/DDBJ whole genome shotgun (WGS) entry which is preliminary data.</text>
</comment>
<feature type="domain" description="PapC-like C-terminal" evidence="1">
    <location>
        <begin position="687"/>
        <end position="745"/>
    </location>
</feature>
<sequence>MTIAVAGVAAAPALAQDRELYLDVTINGQKQELIGGFVERDGTLYATPQELQAVGVRPPDSSGPTADGLVRLSDVSGLQYDYDEPGQALRITLPEAGRQPVAIGARDTRVTQADSDYGVLLNYDLLATRSGGTTSGSGLLEGRVFGPLGVLDGSFIGDIGSGDNGRNDGTGDGSRLIRLDTTWTYSDPDLLRRYRLGDFISGGLAWTRPVRMIGAQIDRDYALRPDLVTFPVPRFGGDAAVPSTVDVYVDNVKQFSTEVRPGPFEINDLPVLTGGGNAQVVVRDALGRETVQTLPFYASRDLLREGFADYSFEAGSVRRHYGEDSADYSGFAGVASLRYGLDDDLTLESHFEGSGDLLLGGVGAVYGVGTLGTVNASLAASRAGGDSGLQYSVGFEHLDPRWSAGLQRTGTIGTYRDLAAVEDRNLLRGTTRVNLSLNLDRWGALGVAYIDTDQSDFGRLQIASGSYTVTVFDNVQLMGSAFLDLNDRSNAGVTLSLSVPLGTTANVGVDATSQNGQRWLTQRGSYTQDTGVTDRGLAVNVQATEGDLRRYYGQVDYRTGLADFTASADQIDGSTNVRGEVRGSITAAAGGVFLNQRIDDSFAVIDTGVPDVGVTLENRPVGRTDGGGQLLVRGLRAYEANKMAIDVTDLPADAAFDDTRRSVVPADRSGIVVHFPVQIGDAATVLIHRPDGSAVPPGATLALDGGAGPLPVGYDGMAYAIGLQPDNAGTVTLPDGTQCRIAFAFAPVAGELPQIGPVTCGGMP</sequence>
<dbReference type="EMBL" id="JAVDPW010000008">
    <property type="protein sequence ID" value="MDR6292114.1"/>
    <property type="molecule type" value="Genomic_DNA"/>
</dbReference>
<dbReference type="Proteomes" id="UP001262410">
    <property type="component" value="Unassembled WGS sequence"/>
</dbReference>
<dbReference type="Gene3D" id="2.60.40.2610">
    <property type="entry name" value="Outer membrane usher protein FimD, plug domain"/>
    <property type="match status" value="1"/>
</dbReference>
<accession>A0ABU1JX11</accession>
<dbReference type="InterPro" id="IPR025949">
    <property type="entry name" value="PapC-like_C"/>
</dbReference>
<dbReference type="PANTHER" id="PTHR30451:SF5">
    <property type="entry name" value="SLR0019 PROTEIN"/>
    <property type="match status" value="1"/>
</dbReference>
<dbReference type="Gene3D" id="2.60.40.3110">
    <property type="match status" value="1"/>
</dbReference>
<keyword evidence="3" id="KW-1185">Reference proteome</keyword>
<dbReference type="InterPro" id="IPR000015">
    <property type="entry name" value="Fimb_usher"/>
</dbReference>